<keyword evidence="2" id="KW-1185">Reference proteome</keyword>
<accession>A0A8J2BVM6</accession>
<name>A0A8J2BVM6_9BACT</name>
<dbReference type="EMBL" id="CAJNOB010000045">
    <property type="protein sequence ID" value="CAF0702559.1"/>
    <property type="molecule type" value="Genomic_DNA"/>
</dbReference>
<organism evidence="1 2">
    <name type="scientific">Candidatus Methylacidithermus pantelleriae</name>
    <dbReference type="NCBI Taxonomy" id="2744239"/>
    <lineage>
        <taxon>Bacteria</taxon>
        <taxon>Pseudomonadati</taxon>
        <taxon>Verrucomicrobiota</taxon>
        <taxon>Methylacidiphilae</taxon>
        <taxon>Methylacidiphilales</taxon>
        <taxon>Methylacidiphilaceae</taxon>
        <taxon>Candidatus Methylacidithermus</taxon>
    </lineage>
</organism>
<sequence>MRSTTRAVIASTSYQGAASCPLPERIGFLRTPIPAGDSHAYLQWQLCDLRPIRKQWDEACRSLLWRRFGGESKRHKQTHARWEAIHCLPRLCPPKTRVWVLSGLCQRNPGTQIVGSTVRPRPGRSSLAGNGCRWF</sequence>
<evidence type="ECO:0000313" key="2">
    <source>
        <dbReference type="Proteomes" id="UP000663859"/>
    </source>
</evidence>
<reference evidence="1" key="1">
    <citation type="submission" date="2021-02" db="EMBL/GenBank/DDBJ databases">
        <authorList>
            <person name="Cremers G."/>
            <person name="Picone N."/>
        </authorList>
    </citation>
    <scope>NUCLEOTIDE SEQUENCE</scope>
    <source>
        <strain evidence="1">PQ17</strain>
    </source>
</reference>
<gene>
    <name evidence="1" type="ORF">MPNT_50115</name>
</gene>
<dbReference type="AlphaFoldDB" id="A0A8J2BVM6"/>
<proteinExistence type="predicted"/>
<dbReference type="Proteomes" id="UP000663859">
    <property type="component" value="Unassembled WGS sequence"/>
</dbReference>
<evidence type="ECO:0000313" key="1">
    <source>
        <dbReference type="EMBL" id="CAF0702559.1"/>
    </source>
</evidence>
<protein>
    <submittedName>
        <fullName evidence="1">Uncharacterized protein</fullName>
    </submittedName>
</protein>
<comment type="caution">
    <text evidence="1">The sequence shown here is derived from an EMBL/GenBank/DDBJ whole genome shotgun (WGS) entry which is preliminary data.</text>
</comment>
<dbReference type="PROSITE" id="PS51257">
    <property type="entry name" value="PROKAR_LIPOPROTEIN"/>
    <property type="match status" value="1"/>
</dbReference>